<accession>A0A9P3G732</accession>
<organism evidence="2 3">
    <name type="scientific">Phanerochaete sordida</name>
    <dbReference type="NCBI Taxonomy" id="48140"/>
    <lineage>
        <taxon>Eukaryota</taxon>
        <taxon>Fungi</taxon>
        <taxon>Dikarya</taxon>
        <taxon>Basidiomycota</taxon>
        <taxon>Agaricomycotina</taxon>
        <taxon>Agaricomycetes</taxon>
        <taxon>Polyporales</taxon>
        <taxon>Phanerochaetaceae</taxon>
        <taxon>Phanerochaete</taxon>
    </lineage>
</organism>
<evidence type="ECO:0000313" key="3">
    <source>
        <dbReference type="Proteomes" id="UP000703269"/>
    </source>
</evidence>
<protein>
    <recommendedName>
        <fullName evidence="1">DUF6535 domain-containing protein</fullName>
    </recommendedName>
</protein>
<gene>
    <name evidence="2" type="ORF">PsYK624_066370</name>
</gene>
<dbReference type="Proteomes" id="UP000703269">
    <property type="component" value="Unassembled WGS sequence"/>
</dbReference>
<dbReference type="EMBL" id="BPQB01000017">
    <property type="protein sequence ID" value="GJE90498.1"/>
    <property type="molecule type" value="Genomic_DNA"/>
</dbReference>
<dbReference type="OrthoDB" id="2753780at2759"/>
<proteinExistence type="predicted"/>
<name>A0A9P3G732_9APHY</name>
<dbReference type="AlphaFoldDB" id="A0A9P3G732"/>
<sequence length="127" mass="14024">MAKAVREDDEDKIRDCKEDIDTLLVFAGLYSAVLSAFNIESYTALQPDPSDQMIHLLERIAAQTQSYTMASGTLNSTLPSPPPLPTFTAPLWAYRVNGLCNGFVNILHSITRHHVSVFVLFNIDGLA</sequence>
<feature type="domain" description="DUF6535" evidence="1">
    <location>
        <begin position="2"/>
        <end position="99"/>
    </location>
</feature>
<evidence type="ECO:0000259" key="1">
    <source>
        <dbReference type="Pfam" id="PF20153"/>
    </source>
</evidence>
<evidence type="ECO:0000313" key="2">
    <source>
        <dbReference type="EMBL" id="GJE90498.1"/>
    </source>
</evidence>
<keyword evidence="3" id="KW-1185">Reference proteome</keyword>
<dbReference type="InterPro" id="IPR045338">
    <property type="entry name" value="DUF6535"/>
</dbReference>
<reference evidence="2 3" key="1">
    <citation type="submission" date="2021-08" db="EMBL/GenBank/DDBJ databases">
        <title>Draft Genome Sequence of Phanerochaete sordida strain YK-624.</title>
        <authorList>
            <person name="Mori T."/>
            <person name="Dohra H."/>
            <person name="Suzuki T."/>
            <person name="Kawagishi H."/>
            <person name="Hirai H."/>
        </authorList>
    </citation>
    <scope>NUCLEOTIDE SEQUENCE [LARGE SCALE GENOMIC DNA]</scope>
    <source>
        <strain evidence="2 3">YK-624</strain>
    </source>
</reference>
<dbReference type="Pfam" id="PF20153">
    <property type="entry name" value="DUF6535"/>
    <property type="match status" value="1"/>
</dbReference>
<comment type="caution">
    <text evidence="2">The sequence shown here is derived from an EMBL/GenBank/DDBJ whole genome shotgun (WGS) entry which is preliminary data.</text>
</comment>